<reference evidence="1 2" key="1">
    <citation type="submission" date="2024-09" db="EMBL/GenBank/DDBJ databases">
        <authorList>
            <person name="Sun Q."/>
            <person name="Mori K."/>
        </authorList>
    </citation>
    <scope>NUCLEOTIDE SEQUENCE [LARGE SCALE GENOMIC DNA]</scope>
    <source>
        <strain evidence="1 2">JCM 4362</strain>
    </source>
</reference>
<accession>A0ABV5PFN9</accession>
<comment type="caution">
    <text evidence="1">The sequence shown here is derived from an EMBL/GenBank/DDBJ whole genome shotgun (WGS) entry which is preliminary data.</text>
</comment>
<evidence type="ECO:0000313" key="1">
    <source>
        <dbReference type="EMBL" id="MFB9522033.1"/>
    </source>
</evidence>
<evidence type="ECO:0000313" key="2">
    <source>
        <dbReference type="Proteomes" id="UP001589718"/>
    </source>
</evidence>
<sequence>MRCKERAELPGVLVKAASVRCGEPLHDGWVRCDLAAHEDGDHFGLVDSLHRGHALWAKWGDGDVELVEQPDCDVAQPAPARDGCCLFARHQGGHTWEAGGEGR</sequence>
<proteinExistence type="predicted"/>
<organism evidence="1 2">
    <name type="scientific">Streptomyces cremeus</name>
    <dbReference type="NCBI Taxonomy" id="66881"/>
    <lineage>
        <taxon>Bacteria</taxon>
        <taxon>Bacillati</taxon>
        <taxon>Actinomycetota</taxon>
        <taxon>Actinomycetes</taxon>
        <taxon>Kitasatosporales</taxon>
        <taxon>Streptomycetaceae</taxon>
        <taxon>Streptomyces</taxon>
    </lineage>
</organism>
<name>A0ABV5PFN9_STRCM</name>
<keyword evidence="2" id="KW-1185">Reference proteome</keyword>
<gene>
    <name evidence="1" type="ORF">ACFFTU_18980</name>
</gene>
<dbReference type="RefSeq" id="WP_345228787.1">
    <property type="nucleotide sequence ID" value="NZ_BAAAXE010000015.1"/>
</dbReference>
<dbReference type="Proteomes" id="UP001589718">
    <property type="component" value="Unassembled WGS sequence"/>
</dbReference>
<protein>
    <submittedName>
        <fullName evidence="1">Uncharacterized protein</fullName>
    </submittedName>
</protein>
<dbReference type="EMBL" id="JBHMCR010000009">
    <property type="protein sequence ID" value="MFB9522033.1"/>
    <property type="molecule type" value="Genomic_DNA"/>
</dbReference>